<dbReference type="OrthoDB" id="9802525at2"/>
<evidence type="ECO:0000313" key="6">
    <source>
        <dbReference type="Proteomes" id="UP000293638"/>
    </source>
</evidence>
<dbReference type="InterPro" id="IPR028098">
    <property type="entry name" value="Glyco_trans_4-like_N"/>
</dbReference>
<dbReference type="CDD" id="cd03801">
    <property type="entry name" value="GT4_PimA-like"/>
    <property type="match status" value="1"/>
</dbReference>
<dbReference type="EMBL" id="SGXD01000003">
    <property type="protein sequence ID" value="RZS87158.1"/>
    <property type="molecule type" value="Genomic_DNA"/>
</dbReference>
<keyword evidence="2 5" id="KW-0808">Transferase</keyword>
<dbReference type="Pfam" id="PF00534">
    <property type="entry name" value="Glycos_transf_1"/>
    <property type="match status" value="1"/>
</dbReference>
<evidence type="ECO:0000313" key="5">
    <source>
        <dbReference type="EMBL" id="RZS87158.1"/>
    </source>
</evidence>
<protein>
    <submittedName>
        <fullName evidence="5">Glycosyltransferase involved in cell wall biosynthesis</fullName>
    </submittedName>
</protein>
<dbReference type="GO" id="GO:0016758">
    <property type="term" value="F:hexosyltransferase activity"/>
    <property type="evidence" value="ECO:0007669"/>
    <property type="project" value="TreeGrafter"/>
</dbReference>
<keyword evidence="1" id="KW-0328">Glycosyltransferase</keyword>
<feature type="domain" description="Glycosyl transferase family 1" evidence="3">
    <location>
        <begin position="181"/>
        <end position="339"/>
    </location>
</feature>
<reference evidence="5 6" key="1">
    <citation type="submission" date="2019-02" db="EMBL/GenBank/DDBJ databases">
        <title>Genomic Encyclopedia of Type Strains, Phase IV (KMG-IV): sequencing the most valuable type-strain genomes for metagenomic binning, comparative biology and taxonomic classification.</title>
        <authorList>
            <person name="Goeker M."/>
        </authorList>
    </citation>
    <scope>NUCLEOTIDE SEQUENCE [LARGE SCALE GENOMIC DNA]</scope>
    <source>
        <strain evidence="5 6">DSM 45622</strain>
    </source>
</reference>
<accession>A0A4Q7NQ08</accession>
<evidence type="ECO:0000256" key="2">
    <source>
        <dbReference type="ARBA" id="ARBA00022679"/>
    </source>
</evidence>
<gene>
    <name evidence="5" type="ORF">EV189_2581</name>
</gene>
<feature type="domain" description="Glycosyltransferase subfamily 4-like N-terminal" evidence="4">
    <location>
        <begin position="15"/>
        <end position="172"/>
    </location>
</feature>
<evidence type="ECO:0000259" key="4">
    <source>
        <dbReference type="Pfam" id="PF13439"/>
    </source>
</evidence>
<dbReference type="Gene3D" id="3.40.50.2000">
    <property type="entry name" value="Glycogen Phosphorylase B"/>
    <property type="match status" value="2"/>
</dbReference>
<dbReference type="AlphaFoldDB" id="A0A4Q7NQ08"/>
<dbReference type="RefSeq" id="WP_130493322.1">
    <property type="nucleotide sequence ID" value="NZ_SGXD01000003.1"/>
</dbReference>
<evidence type="ECO:0000256" key="1">
    <source>
        <dbReference type="ARBA" id="ARBA00022676"/>
    </source>
</evidence>
<proteinExistence type="predicted"/>
<name>A0A4Q7NQ08_9ACTN</name>
<dbReference type="SUPFAM" id="SSF53756">
    <property type="entry name" value="UDP-Glycosyltransferase/glycogen phosphorylase"/>
    <property type="match status" value="1"/>
</dbReference>
<dbReference type="Pfam" id="PF13439">
    <property type="entry name" value="Glyco_transf_4"/>
    <property type="match status" value="1"/>
</dbReference>
<evidence type="ECO:0000259" key="3">
    <source>
        <dbReference type="Pfam" id="PF00534"/>
    </source>
</evidence>
<keyword evidence="6" id="KW-1185">Reference proteome</keyword>
<dbReference type="PANTHER" id="PTHR45947:SF3">
    <property type="entry name" value="SULFOQUINOVOSYL TRANSFERASE SQD2"/>
    <property type="match status" value="1"/>
</dbReference>
<organism evidence="5 6">
    <name type="scientific">Motilibacter rhizosphaerae</name>
    <dbReference type="NCBI Taxonomy" id="598652"/>
    <lineage>
        <taxon>Bacteria</taxon>
        <taxon>Bacillati</taxon>
        <taxon>Actinomycetota</taxon>
        <taxon>Actinomycetes</taxon>
        <taxon>Motilibacterales</taxon>
        <taxon>Motilibacteraceae</taxon>
        <taxon>Motilibacter</taxon>
    </lineage>
</organism>
<dbReference type="GO" id="GO:1901137">
    <property type="term" value="P:carbohydrate derivative biosynthetic process"/>
    <property type="evidence" value="ECO:0007669"/>
    <property type="project" value="UniProtKB-ARBA"/>
</dbReference>
<comment type="caution">
    <text evidence="5">The sequence shown here is derived from an EMBL/GenBank/DDBJ whole genome shotgun (WGS) entry which is preliminary data.</text>
</comment>
<sequence length="370" mass="39938">MRIAHVTDMYLPRLGGIEMHVSDLARRQLEQGHDVEVLTSTPVGDQPEGPVPVRRLVEGLRPSSAFNPLAVPRVYRTLAEGGYDVVHAHAGVWSPFAFAGIHGAVRAGLPAVVTEHSLAAYAEPAFRAFDRVTRWSRFPVQWTAVSDVAAEPLRRLVGPGSVSVLPNAVDPADWIVHPRPRPADEVVVVAVGRLAARKRPRPLLHLLRDARTQLPGSIQLRAVIVGDGPERAGLERYARRHGMDWVEFAGRLPRDEIRALFARADLFVAPAVLESFGIAALEARSAGLPVIARAESGVGSFVTSGTEGLLVSSDAEMAAAVVTLATDAARRAAMARHNRRTLPGMTWDALLTRTEELYARAGADESVHAA</sequence>
<dbReference type="PANTHER" id="PTHR45947">
    <property type="entry name" value="SULFOQUINOVOSYL TRANSFERASE SQD2"/>
    <property type="match status" value="1"/>
</dbReference>
<dbReference type="InterPro" id="IPR001296">
    <property type="entry name" value="Glyco_trans_1"/>
</dbReference>
<dbReference type="Proteomes" id="UP000293638">
    <property type="component" value="Unassembled WGS sequence"/>
</dbReference>
<dbReference type="InterPro" id="IPR050194">
    <property type="entry name" value="Glycosyltransferase_grp1"/>
</dbReference>